<evidence type="ECO:0008006" key="10">
    <source>
        <dbReference type="Google" id="ProtNLM"/>
    </source>
</evidence>
<dbReference type="SUPFAM" id="SSF103473">
    <property type="entry name" value="MFS general substrate transporter"/>
    <property type="match status" value="1"/>
</dbReference>
<feature type="transmembrane region" description="Helical" evidence="7">
    <location>
        <begin position="387"/>
        <end position="408"/>
    </location>
</feature>
<dbReference type="AlphaFoldDB" id="A0A225WEP1"/>
<name>A0A225WEP1_9STRA</name>
<keyword evidence="9" id="KW-1185">Reference proteome</keyword>
<accession>A0A225WEP1</accession>
<comment type="caution">
    <text evidence="8">The sequence shown here is derived from an EMBL/GenBank/DDBJ whole genome shotgun (WGS) entry which is preliminary data.</text>
</comment>
<evidence type="ECO:0000313" key="8">
    <source>
        <dbReference type="EMBL" id="OWZ15497.1"/>
    </source>
</evidence>
<dbReference type="InterPro" id="IPR036259">
    <property type="entry name" value="MFS_trans_sf"/>
</dbReference>
<feature type="transmembrane region" description="Helical" evidence="7">
    <location>
        <begin position="130"/>
        <end position="152"/>
    </location>
</feature>
<keyword evidence="3" id="KW-0813">Transport</keyword>
<feature type="transmembrane region" description="Helical" evidence="7">
    <location>
        <begin position="315"/>
        <end position="338"/>
    </location>
</feature>
<evidence type="ECO:0000256" key="2">
    <source>
        <dbReference type="ARBA" id="ARBA00007015"/>
    </source>
</evidence>
<dbReference type="PANTHER" id="PTHR31585:SF5">
    <property type="entry name" value="RNA-BINDING S4 DOMAIN-CONTAINING PROTEIN"/>
    <property type="match status" value="1"/>
</dbReference>
<comment type="similarity">
    <text evidence="2">Belongs to the major facilitator superfamily. Folate-biopterin transporter (TC 2.A.71) family.</text>
</comment>
<evidence type="ECO:0000256" key="5">
    <source>
        <dbReference type="ARBA" id="ARBA00022989"/>
    </source>
</evidence>
<feature type="transmembrane region" description="Helical" evidence="7">
    <location>
        <begin position="273"/>
        <end position="295"/>
    </location>
</feature>
<feature type="transmembrane region" description="Helical" evidence="7">
    <location>
        <begin position="446"/>
        <end position="469"/>
    </location>
</feature>
<feature type="transmembrane region" description="Helical" evidence="7">
    <location>
        <begin position="495"/>
        <end position="516"/>
    </location>
</feature>
<dbReference type="PANTHER" id="PTHR31585">
    <property type="entry name" value="FOLATE-BIOPTERIN TRANSPORTER 1, CHLOROPLASTIC"/>
    <property type="match status" value="1"/>
</dbReference>
<proteinExistence type="inferred from homology"/>
<feature type="transmembrane region" description="Helical" evidence="7">
    <location>
        <begin position="537"/>
        <end position="557"/>
    </location>
</feature>
<reference evidence="9" key="1">
    <citation type="submission" date="2017-03" db="EMBL/GenBank/DDBJ databases">
        <title>Phytopthora megakarya and P. palmivora, two closely related causual agents of cacao black pod achieved similar genome size and gene model numbers by different mechanisms.</title>
        <authorList>
            <person name="Ali S."/>
            <person name="Shao J."/>
            <person name="Larry D.J."/>
            <person name="Kronmiller B."/>
            <person name="Shen D."/>
            <person name="Strem M.D."/>
            <person name="Melnick R.L."/>
            <person name="Guiltinan M.J."/>
            <person name="Tyler B.M."/>
            <person name="Meinhardt L.W."/>
            <person name="Bailey B.A."/>
        </authorList>
    </citation>
    <scope>NUCLEOTIDE SEQUENCE [LARGE SCALE GENOMIC DNA]</scope>
    <source>
        <strain evidence="9">zdho120</strain>
    </source>
</reference>
<sequence length="574" mass="63317">MSIFADPSAKDLMERLSRWSLSQHEHELEFDHDPEREKEAAKITPESAFTVLGSPIHAQQPSPRSLQKSSCLVNQQNVNIWDRRWCGLVLHSVVVGIVSTILPLSVYPFLTCNLNMEGTQTLSARTMLGLPWALKPIYSLVIHSTPLILIFFRDQPTPYFQDRKMTGTPLSELSTEQMNNINLDAPSHGAYYVMLMSVASMGYVLADVAADELIRQVATRYFGVSESPADPDPVFQPVTTKYRVIATLGCFLFMGFGMSGWDYGGDFDFTLEYTQVMLLVGLVSLLTATLLGFTISESVRERQSLRKLLRELWAFVRNCGLNHVLLCRFVGGMFAGVSATAVNPIAFYYAGVQPLNDTVVSFVAIVVVLWALHWVDKKAWDVNYRVVIVVGTVVALLLDLGATMFTIWDVVRSQWFWIGLPVMEAIPSALDYTISTVVLTEVAGPSGYAAVSGLVTSVSFLAGSLGLAASKYFDAQFHVTNEDIMTDSTEVRNEIMVTFFVAYGMQFLSLLWLLALPKNVQEAQDMKLRSASSTTRGVAFVVLLGLSLPFAVVVHTLSVYEPTSCLGVAGGRGC</sequence>
<gene>
    <name evidence="8" type="ORF">PHMEG_00010839</name>
</gene>
<evidence type="ECO:0000313" key="9">
    <source>
        <dbReference type="Proteomes" id="UP000198211"/>
    </source>
</evidence>
<keyword evidence="4 7" id="KW-0812">Transmembrane</keyword>
<dbReference type="GO" id="GO:0016020">
    <property type="term" value="C:membrane"/>
    <property type="evidence" value="ECO:0007669"/>
    <property type="project" value="UniProtKB-SubCell"/>
</dbReference>
<organism evidence="8 9">
    <name type="scientific">Phytophthora megakarya</name>
    <dbReference type="NCBI Taxonomy" id="4795"/>
    <lineage>
        <taxon>Eukaryota</taxon>
        <taxon>Sar</taxon>
        <taxon>Stramenopiles</taxon>
        <taxon>Oomycota</taxon>
        <taxon>Peronosporomycetes</taxon>
        <taxon>Peronosporales</taxon>
        <taxon>Peronosporaceae</taxon>
        <taxon>Phytophthora</taxon>
    </lineage>
</organism>
<keyword evidence="5 7" id="KW-1133">Transmembrane helix</keyword>
<evidence type="ECO:0000256" key="1">
    <source>
        <dbReference type="ARBA" id="ARBA00004141"/>
    </source>
</evidence>
<evidence type="ECO:0000256" key="6">
    <source>
        <dbReference type="ARBA" id="ARBA00023136"/>
    </source>
</evidence>
<evidence type="ECO:0000256" key="3">
    <source>
        <dbReference type="ARBA" id="ARBA00022448"/>
    </source>
</evidence>
<comment type="subcellular location">
    <subcellularLocation>
        <location evidence="1">Membrane</location>
        <topology evidence="1">Multi-pass membrane protein</topology>
    </subcellularLocation>
</comment>
<keyword evidence="6 7" id="KW-0472">Membrane</keyword>
<evidence type="ECO:0000256" key="4">
    <source>
        <dbReference type="ARBA" id="ARBA00022692"/>
    </source>
</evidence>
<feature type="transmembrane region" description="Helical" evidence="7">
    <location>
        <begin position="358"/>
        <end position="375"/>
    </location>
</feature>
<dbReference type="Proteomes" id="UP000198211">
    <property type="component" value="Unassembled WGS sequence"/>
</dbReference>
<protein>
    <recommendedName>
        <fullName evidence="10">Transmembrane protein</fullName>
    </recommendedName>
</protein>
<feature type="transmembrane region" description="Helical" evidence="7">
    <location>
        <begin position="414"/>
        <end position="434"/>
    </location>
</feature>
<dbReference type="EMBL" id="NBNE01001111">
    <property type="protein sequence ID" value="OWZ15497.1"/>
    <property type="molecule type" value="Genomic_DNA"/>
</dbReference>
<feature type="transmembrane region" description="Helical" evidence="7">
    <location>
        <begin position="242"/>
        <end position="261"/>
    </location>
</feature>
<feature type="transmembrane region" description="Helical" evidence="7">
    <location>
        <begin position="88"/>
        <end position="110"/>
    </location>
</feature>
<dbReference type="OrthoDB" id="164877at2759"/>
<dbReference type="InterPro" id="IPR039309">
    <property type="entry name" value="BT1"/>
</dbReference>
<evidence type="ECO:0000256" key="7">
    <source>
        <dbReference type="SAM" id="Phobius"/>
    </source>
</evidence>